<comment type="similarity">
    <text evidence="3 7">Belongs to the DHNA family.</text>
</comment>
<keyword evidence="4 7" id="KW-0289">Folate biosynthesis</keyword>
<evidence type="ECO:0000256" key="7">
    <source>
        <dbReference type="RuleBase" id="RU362079"/>
    </source>
</evidence>
<evidence type="ECO:0000313" key="10">
    <source>
        <dbReference type="Proteomes" id="UP000016361"/>
    </source>
</evidence>
<comment type="pathway">
    <text evidence="2 7">Cofactor biosynthesis; tetrahydrofolate biosynthesis; 2-amino-4-hydroxy-6-hydroxymethyl-7,8-dihydropteridine diphosphate from 7,8-dihydroneopterin triphosphate: step 3/4.</text>
</comment>
<dbReference type="UniPathway" id="UPA00077">
    <property type="reaction ID" value="UER00154"/>
</dbReference>
<dbReference type="eggNOG" id="COG1539">
    <property type="taxonomic scope" value="Bacteria"/>
</dbReference>
<dbReference type="EMBL" id="BASH01000001">
    <property type="protein sequence ID" value="GAD15793.1"/>
    <property type="molecule type" value="Genomic_DNA"/>
</dbReference>
<comment type="catalytic activity">
    <reaction evidence="1 7">
        <text>7,8-dihydroneopterin = 6-hydroxymethyl-7,8-dihydropterin + glycolaldehyde</text>
        <dbReference type="Rhea" id="RHEA:10540"/>
        <dbReference type="ChEBI" id="CHEBI:17001"/>
        <dbReference type="ChEBI" id="CHEBI:17071"/>
        <dbReference type="ChEBI" id="CHEBI:44841"/>
        <dbReference type="EC" id="4.1.2.25"/>
    </reaction>
</comment>
<evidence type="ECO:0000313" key="9">
    <source>
        <dbReference type="EMBL" id="GAD15793.1"/>
    </source>
</evidence>
<dbReference type="STRING" id="1423780.FD05_GL001299"/>
<dbReference type="GO" id="GO:0004150">
    <property type="term" value="F:dihydroneopterin aldolase activity"/>
    <property type="evidence" value="ECO:0007669"/>
    <property type="project" value="UniProtKB-UniRule"/>
</dbReference>
<dbReference type="SUPFAM" id="SSF55620">
    <property type="entry name" value="Tetrahydrobiopterin biosynthesis enzymes-like"/>
    <property type="match status" value="1"/>
</dbReference>
<dbReference type="Proteomes" id="UP000016361">
    <property type="component" value="Unassembled WGS sequence"/>
</dbReference>
<dbReference type="NCBIfam" id="TIGR00525">
    <property type="entry name" value="folB"/>
    <property type="match status" value="1"/>
</dbReference>
<evidence type="ECO:0000256" key="1">
    <source>
        <dbReference type="ARBA" id="ARBA00001353"/>
    </source>
</evidence>
<keyword evidence="10" id="KW-1185">Reference proteome</keyword>
<comment type="caution">
    <text evidence="9">The sequence shown here is derived from an EMBL/GenBank/DDBJ whole genome shotgun (WGS) entry which is preliminary data.</text>
</comment>
<dbReference type="AlphaFoldDB" id="S4NP12"/>
<evidence type="ECO:0000256" key="3">
    <source>
        <dbReference type="ARBA" id="ARBA00005708"/>
    </source>
</evidence>
<dbReference type="GeneID" id="301048530"/>
<dbReference type="EC" id="4.1.2.25" evidence="7"/>
<dbReference type="PANTHER" id="PTHR42844">
    <property type="entry name" value="DIHYDRONEOPTERIN ALDOLASE 1-RELATED"/>
    <property type="match status" value="1"/>
</dbReference>
<evidence type="ECO:0000259" key="8">
    <source>
        <dbReference type="SMART" id="SM00905"/>
    </source>
</evidence>
<protein>
    <recommendedName>
        <fullName evidence="7">7,8-dihydroneopterin aldolase</fullName>
        <ecNumber evidence="7">4.1.2.25</ecNumber>
    </recommendedName>
</protein>
<evidence type="ECO:0000256" key="2">
    <source>
        <dbReference type="ARBA" id="ARBA00005013"/>
    </source>
</evidence>
<dbReference type="InterPro" id="IPR006156">
    <property type="entry name" value="Dihydroneopterin_aldolase"/>
</dbReference>
<evidence type="ECO:0000256" key="4">
    <source>
        <dbReference type="ARBA" id="ARBA00022909"/>
    </source>
</evidence>
<dbReference type="OrthoDB" id="9803748at2"/>
<sequence length="115" mass="12923">MYLIRIHNMKFHSHIGVLKEEKVVGQNLQIDLTVKVNAQPANDDLKTTVSYADFYPAIEDIVTSSHADLVETLAETIISRIKRLDSRIATVQVKIKKQSTPIDGAFDDVEIQMEG</sequence>
<proteinExistence type="inferred from homology"/>
<dbReference type="PANTHER" id="PTHR42844:SF1">
    <property type="entry name" value="DIHYDRONEOPTERIN ALDOLASE 1-RELATED"/>
    <property type="match status" value="1"/>
</dbReference>
<comment type="function">
    <text evidence="6 7">Catalyzes the conversion of 7,8-dihydroneopterin to 6-hydroxymethyl-7,8-dihydropterin.</text>
</comment>
<dbReference type="GO" id="GO:0046656">
    <property type="term" value="P:folic acid biosynthetic process"/>
    <property type="evidence" value="ECO:0007669"/>
    <property type="project" value="UniProtKB-UniRule"/>
</dbReference>
<organism evidence="9 10">
    <name type="scientific">Lentilactobacillus otakiensis DSM 19908 = JCM 15040</name>
    <dbReference type="NCBI Taxonomy" id="1423780"/>
    <lineage>
        <taxon>Bacteria</taxon>
        <taxon>Bacillati</taxon>
        <taxon>Bacillota</taxon>
        <taxon>Bacilli</taxon>
        <taxon>Lactobacillales</taxon>
        <taxon>Lactobacillaceae</taxon>
        <taxon>Lentilactobacillus</taxon>
    </lineage>
</organism>
<dbReference type="InterPro" id="IPR006157">
    <property type="entry name" value="FolB_dom"/>
</dbReference>
<keyword evidence="5 7" id="KW-0456">Lyase</keyword>
<gene>
    <name evidence="9" type="ORF">LOT_0331</name>
</gene>
<evidence type="ECO:0000256" key="6">
    <source>
        <dbReference type="ARBA" id="ARBA00037702"/>
    </source>
</evidence>
<dbReference type="GO" id="GO:0005737">
    <property type="term" value="C:cytoplasm"/>
    <property type="evidence" value="ECO:0007669"/>
    <property type="project" value="TreeGrafter"/>
</dbReference>
<name>S4NP12_9LACO</name>
<dbReference type="InterPro" id="IPR043133">
    <property type="entry name" value="GTP-CH-I_C/QueF"/>
</dbReference>
<dbReference type="NCBIfam" id="TIGR00526">
    <property type="entry name" value="folB_dom"/>
    <property type="match status" value="1"/>
</dbReference>
<dbReference type="RefSeq" id="WP_020280251.1">
    <property type="nucleotide sequence ID" value="NZ_AZED01000014.1"/>
</dbReference>
<dbReference type="SMART" id="SM00905">
    <property type="entry name" value="FolB"/>
    <property type="match status" value="1"/>
</dbReference>
<reference evidence="10" key="1">
    <citation type="journal article" date="2013" name="Genome Announc.">
        <title>Draft Genome Sequence of D-Branched-Chain Amino Acid Producer Lactobacillus otakiensis JCM 15040T, Isolated from a Traditional Japanese Pickle.</title>
        <authorList>
            <person name="Doi K."/>
            <person name="Mori K."/>
            <person name="Mutaguchi Y."/>
            <person name="Tashiro K."/>
            <person name="Fujino Y."/>
            <person name="Ohmori T."/>
            <person name="Kuhara S."/>
            <person name="Ohshima T."/>
        </authorList>
    </citation>
    <scope>NUCLEOTIDE SEQUENCE [LARGE SCALE GENOMIC DNA]</scope>
    <source>
        <strain evidence="10">JCM 15040</strain>
    </source>
</reference>
<accession>S4NP12</accession>
<dbReference type="PATRIC" id="fig|1423780.4.peg.1308"/>
<dbReference type="Gene3D" id="3.30.1130.10">
    <property type="match status" value="1"/>
</dbReference>
<feature type="domain" description="Dihydroneopterin aldolase/epimerase" evidence="8">
    <location>
        <begin position="4"/>
        <end position="115"/>
    </location>
</feature>
<dbReference type="Pfam" id="PF02152">
    <property type="entry name" value="FolB"/>
    <property type="match status" value="1"/>
</dbReference>
<dbReference type="GO" id="GO:0046654">
    <property type="term" value="P:tetrahydrofolate biosynthetic process"/>
    <property type="evidence" value="ECO:0007669"/>
    <property type="project" value="UniProtKB-UniRule"/>
</dbReference>
<evidence type="ECO:0000256" key="5">
    <source>
        <dbReference type="ARBA" id="ARBA00023239"/>
    </source>
</evidence>